<evidence type="ECO:0000259" key="4">
    <source>
        <dbReference type="PROSITE" id="PS01124"/>
    </source>
</evidence>
<keyword evidence="1" id="KW-0805">Transcription regulation</keyword>
<protein>
    <recommendedName>
        <fullName evidence="4">HTH araC/xylS-type domain-containing protein</fullName>
    </recommendedName>
</protein>
<dbReference type="Pfam" id="PF14525">
    <property type="entry name" value="AraC_binding_2"/>
    <property type="match status" value="1"/>
</dbReference>
<dbReference type="Proteomes" id="UP000248259">
    <property type="component" value="Unassembled WGS sequence"/>
</dbReference>
<dbReference type="InterPro" id="IPR020449">
    <property type="entry name" value="Tscrpt_reg_AraC-type_HTH"/>
</dbReference>
<dbReference type="PANTHER" id="PTHR46796:SF6">
    <property type="entry name" value="ARAC SUBFAMILY"/>
    <property type="match status" value="1"/>
</dbReference>
<dbReference type="GO" id="GO:0003700">
    <property type="term" value="F:DNA-binding transcription factor activity"/>
    <property type="evidence" value="ECO:0007669"/>
    <property type="project" value="InterPro"/>
</dbReference>
<dbReference type="GO" id="GO:0043565">
    <property type="term" value="F:sequence-specific DNA binding"/>
    <property type="evidence" value="ECO:0007669"/>
    <property type="project" value="InterPro"/>
</dbReference>
<dbReference type="InterPro" id="IPR018062">
    <property type="entry name" value="HTH_AraC-typ_CS"/>
</dbReference>
<dbReference type="InterPro" id="IPR035418">
    <property type="entry name" value="AraC-bd_2"/>
</dbReference>
<proteinExistence type="predicted"/>
<dbReference type="PROSITE" id="PS01124">
    <property type="entry name" value="HTH_ARAC_FAMILY_2"/>
    <property type="match status" value="1"/>
</dbReference>
<dbReference type="PRINTS" id="PR00032">
    <property type="entry name" value="HTHARAC"/>
</dbReference>
<dbReference type="RefSeq" id="WP_110523685.1">
    <property type="nucleotide sequence ID" value="NZ_QKOE01000004.1"/>
</dbReference>
<dbReference type="EMBL" id="QKOE01000004">
    <property type="protein sequence ID" value="PZA17040.1"/>
    <property type="molecule type" value="Genomic_DNA"/>
</dbReference>
<dbReference type="PANTHER" id="PTHR46796">
    <property type="entry name" value="HTH-TYPE TRANSCRIPTIONAL ACTIVATOR RHAS-RELATED"/>
    <property type="match status" value="1"/>
</dbReference>
<evidence type="ECO:0000313" key="5">
    <source>
        <dbReference type="EMBL" id="PZA17040.1"/>
    </source>
</evidence>
<keyword evidence="6" id="KW-1185">Reference proteome</keyword>
<dbReference type="Gene3D" id="1.10.10.60">
    <property type="entry name" value="Homeodomain-like"/>
    <property type="match status" value="1"/>
</dbReference>
<keyword evidence="2" id="KW-0238">DNA-binding</keyword>
<feature type="domain" description="HTH araC/xylS-type" evidence="4">
    <location>
        <begin position="211"/>
        <end position="312"/>
    </location>
</feature>
<evidence type="ECO:0000256" key="3">
    <source>
        <dbReference type="ARBA" id="ARBA00023163"/>
    </source>
</evidence>
<sequence>MNAGLSPIFRMQETRHDHWQDAVASQFIPLDFEVARSTPFHGRGLCVRLQQARVAEVRMCEHRVRRNRHHAATTDGPAVKLLWLINGDGLFQQGSVEHSLRADQWTFYDAVRPYTLRLSEDARFLSLLYTGEDAERWMRQARDLGSAPRPVEGPTRIAQLTLRSAMREKGGLDALTQAALLDSVLNLTESALRQEQASRRDADRRDGLRLAEARRFVLQHLGDPTLGPEDIALALHMSRRSLYNLFAAAGMRPRAFIQQLRLERACETLSAAGTSSGNITRIALEHGFADVSHFSRSFRERFGVSPSAYQTAASTPR</sequence>
<evidence type="ECO:0000256" key="2">
    <source>
        <dbReference type="ARBA" id="ARBA00023125"/>
    </source>
</evidence>
<organism evidence="5 6">
    <name type="scientific">Parazoarcus communis SWub3 = DSM 12120</name>
    <dbReference type="NCBI Taxonomy" id="1121029"/>
    <lineage>
        <taxon>Bacteria</taxon>
        <taxon>Pseudomonadati</taxon>
        <taxon>Pseudomonadota</taxon>
        <taxon>Betaproteobacteria</taxon>
        <taxon>Rhodocyclales</taxon>
        <taxon>Zoogloeaceae</taxon>
        <taxon>Parazoarcus</taxon>
    </lineage>
</organism>
<dbReference type="Pfam" id="PF12833">
    <property type="entry name" value="HTH_18"/>
    <property type="match status" value="1"/>
</dbReference>
<evidence type="ECO:0000313" key="6">
    <source>
        <dbReference type="Proteomes" id="UP000248259"/>
    </source>
</evidence>
<keyword evidence="3" id="KW-0804">Transcription</keyword>
<dbReference type="InterPro" id="IPR009057">
    <property type="entry name" value="Homeodomain-like_sf"/>
</dbReference>
<dbReference type="SUPFAM" id="SSF46689">
    <property type="entry name" value="Homeodomain-like"/>
    <property type="match status" value="1"/>
</dbReference>
<evidence type="ECO:0000256" key="1">
    <source>
        <dbReference type="ARBA" id="ARBA00023015"/>
    </source>
</evidence>
<dbReference type="PROSITE" id="PS00041">
    <property type="entry name" value="HTH_ARAC_FAMILY_1"/>
    <property type="match status" value="1"/>
</dbReference>
<name>A0A323UZB7_9RHOO</name>
<dbReference type="SMART" id="SM00342">
    <property type="entry name" value="HTH_ARAC"/>
    <property type="match status" value="1"/>
</dbReference>
<comment type="caution">
    <text evidence="5">The sequence shown here is derived from an EMBL/GenBank/DDBJ whole genome shotgun (WGS) entry which is preliminary data.</text>
</comment>
<dbReference type="InterPro" id="IPR050204">
    <property type="entry name" value="AraC_XylS_family_regulators"/>
</dbReference>
<reference evidence="5 6" key="1">
    <citation type="submission" date="2018-06" db="EMBL/GenBank/DDBJ databases">
        <title>Azoarcus communis strain SWub3 genome.</title>
        <authorList>
            <person name="Zorraquino Salvo V."/>
            <person name="Toubiana D."/>
            <person name="Blumwald E."/>
        </authorList>
    </citation>
    <scope>NUCLEOTIDE SEQUENCE [LARGE SCALE GENOMIC DNA]</scope>
    <source>
        <strain evidence="5 6">SWub3</strain>
    </source>
</reference>
<accession>A0A323UZB7</accession>
<dbReference type="OrthoDB" id="9178898at2"/>
<dbReference type="InterPro" id="IPR018060">
    <property type="entry name" value="HTH_AraC"/>
</dbReference>
<gene>
    <name evidence="5" type="ORF">DNK49_07285</name>
</gene>
<dbReference type="AlphaFoldDB" id="A0A323UZB7"/>